<comment type="caution">
    <text evidence="2">The sequence shown here is derived from an EMBL/GenBank/DDBJ whole genome shotgun (WGS) entry which is preliminary data.</text>
</comment>
<accession>A0A124GML2</accession>
<feature type="transmembrane region" description="Helical" evidence="1">
    <location>
        <begin position="12"/>
        <end position="35"/>
    </location>
</feature>
<dbReference type="EMBL" id="LKAM01000014">
    <property type="protein sequence ID" value="KUM45997.1"/>
    <property type="molecule type" value="Genomic_DNA"/>
</dbReference>
<reference evidence="2" key="1">
    <citation type="journal article" date="2015" name="Genome Biol. Evol.">
        <title>Organellar Genomes of White Spruce (Picea glauca): Assembly and Annotation.</title>
        <authorList>
            <person name="Jackman S.D."/>
            <person name="Warren R.L."/>
            <person name="Gibb E.A."/>
            <person name="Vandervalk B.P."/>
            <person name="Mohamadi H."/>
            <person name="Chu J."/>
            <person name="Raymond A."/>
            <person name="Pleasance S."/>
            <person name="Coope R."/>
            <person name="Wildung M.R."/>
            <person name="Ritland C.E."/>
            <person name="Bousquet J."/>
            <person name="Jones S.J."/>
            <person name="Bohlmann J."/>
            <person name="Birol I."/>
        </authorList>
    </citation>
    <scope>NUCLEOTIDE SEQUENCE [LARGE SCALE GENOMIC DNA]</scope>
    <source>
        <tissue evidence="2">Flushing bud</tissue>
    </source>
</reference>
<protein>
    <submittedName>
        <fullName evidence="2">Uncharacterized protein</fullName>
    </submittedName>
</protein>
<keyword evidence="1" id="KW-0472">Membrane</keyword>
<dbReference type="AlphaFoldDB" id="A0A124GML2"/>
<keyword evidence="1" id="KW-0812">Transmembrane</keyword>
<geneLocation type="mitochondrion" evidence="2"/>
<keyword evidence="1" id="KW-1133">Transmembrane helix</keyword>
<evidence type="ECO:0000313" key="2">
    <source>
        <dbReference type="EMBL" id="KUM45997.1"/>
    </source>
</evidence>
<organism evidence="2">
    <name type="scientific">Picea glauca</name>
    <name type="common">White spruce</name>
    <name type="synonym">Pinus glauca</name>
    <dbReference type="NCBI Taxonomy" id="3330"/>
    <lineage>
        <taxon>Eukaryota</taxon>
        <taxon>Viridiplantae</taxon>
        <taxon>Streptophyta</taxon>
        <taxon>Embryophyta</taxon>
        <taxon>Tracheophyta</taxon>
        <taxon>Spermatophyta</taxon>
        <taxon>Pinopsida</taxon>
        <taxon>Pinidae</taxon>
        <taxon>Conifers I</taxon>
        <taxon>Pinales</taxon>
        <taxon>Pinaceae</taxon>
        <taxon>Picea</taxon>
    </lineage>
</organism>
<keyword evidence="2" id="KW-0496">Mitochondrion</keyword>
<evidence type="ECO:0000256" key="1">
    <source>
        <dbReference type="SAM" id="Phobius"/>
    </source>
</evidence>
<name>A0A124GML2_PICGL</name>
<proteinExistence type="predicted"/>
<sequence>MCHIPHLKSELVLLILASPHINMCMAILVVVLLVLEQHPTHITPFLVLHQLLLHLQLQHLSPKLTSFNPHLLKDRFMLNSMFPIPLI</sequence>
<gene>
    <name evidence="2" type="ORF">ABT39_MTgene2100</name>
</gene>